<dbReference type="EMBL" id="GG698909">
    <property type="protein sequence ID" value="EEU41303.1"/>
    <property type="molecule type" value="Genomic_DNA"/>
</dbReference>
<dbReference type="RefSeq" id="XP_003047016.1">
    <property type="nucleotide sequence ID" value="XM_003046970.1"/>
</dbReference>
<name>C7Z3F9_FUSV7</name>
<dbReference type="OMA" id="WSYAKGM"/>
<dbReference type="eggNOG" id="KOG1535">
    <property type="taxonomic scope" value="Eukaryota"/>
</dbReference>
<dbReference type="PANTHER" id="PTHR11820">
    <property type="entry name" value="ACYLPYRUVASE"/>
    <property type="match status" value="1"/>
</dbReference>
<evidence type="ECO:0000259" key="3">
    <source>
        <dbReference type="Pfam" id="PF01557"/>
    </source>
</evidence>
<dbReference type="GO" id="GO:0018773">
    <property type="term" value="F:acetylpyruvate hydrolase activity"/>
    <property type="evidence" value="ECO:0007669"/>
    <property type="project" value="TreeGrafter"/>
</dbReference>
<keyword evidence="2" id="KW-0479">Metal-binding</keyword>
<dbReference type="AlphaFoldDB" id="C7Z3F9"/>
<evidence type="ECO:0000313" key="5">
    <source>
        <dbReference type="Proteomes" id="UP000005206"/>
    </source>
</evidence>
<evidence type="ECO:0000313" key="4">
    <source>
        <dbReference type="EMBL" id="EEU41303.1"/>
    </source>
</evidence>
<keyword evidence="5" id="KW-1185">Reference proteome</keyword>
<dbReference type="Proteomes" id="UP000005206">
    <property type="component" value="Chromosome 8"/>
</dbReference>
<dbReference type="GO" id="GO:0006107">
    <property type="term" value="P:oxaloacetate metabolic process"/>
    <property type="evidence" value="ECO:0007669"/>
    <property type="project" value="UniProtKB-ARBA"/>
</dbReference>
<dbReference type="FunFam" id="3.90.850.10:FF:000002">
    <property type="entry name" value="2-hydroxyhepta-2,4-diene-1,7-dioate isomerase"/>
    <property type="match status" value="1"/>
</dbReference>
<organism evidence="4 5">
    <name type="scientific">Fusarium vanettenii (strain ATCC MYA-4622 / CBS 123669 / FGSC 9596 / NRRL 45880 / 77-13-4)</name>
    <name type="common">Fusarium solani subsp. pisi</name>
    <dbReference type="NCBI Taxonomy" id="660122"/>
    <lineage>
        <taxon>Eukaryota</taxon>
        <taxon>Fungi</taxon>
        <taxon>Dikarya</taxon>
        <taxon>Ascomycota</taxon>
        <taxon>Pezizomycotina</taxon>
        <taxon>Sordariomycetes</taxon>
        <taxon>Hypocreomycetidae</taxon>
        <taxon>Hypocreales</taxon>
        <taxon>Nectriaceae</taxon>
        <taxon>Fusarium</taxon>
        <taxon>Fusarium solani species complex</taxon>
        <taxon>Fusarium vanettenii</taxon>
    </lineage>
</organism>
<evidence type="ECO:0000256" key="1">
    <source>
        <dbReference type="ARBA" id="ARBA00010211"/>
    </source>
</evidence>
<protein>
    <recommendedName>
        <fullName evidence="3">Fumarylacetoacetase-like C-terminal domain-containing protein</fullName>
    </recommendedName>
</protein>
<dbReference type="VEuPathDB" id="FungiDB:NECHADRAFT_46005"/>
<accession>C7Z3F9</accession>
<comment type="similarity">
    <text evidence="1">Belongs to the FAH family.</text>
</comment>
<dbReference type="KEGG" id="nhe:NECHADRAFT_46005"/>
<gene>
    <name evidence="4" type="ORF">NECHADRAFT_46005</name>
</gene>
<evidence type="ECO:0000256" key="2">
    <source>
        <dbReference type="ARBA" id="ARBA00022723"/>
    </source>
</evidence>
<sequence length="308" mass="33216">MPAVSHSITDCWSKSCTNETQTWTRFVRFVSTDDLELCGEPIDQDVDVGLAIAAGRPVEVRLLDRPSAVDESQFTGQTAFIKTLLSPLSPQEVATIRCIGLNFKDHAAELNCPLPSIPEVFTKPSTTLTNPSSPIILPSSAPDMVDAEVELAIVLAQDCKNVRRQDAGRYILGYTAANDVTARDVQSKTSQWGYSKGFDGFCPLGPCLVRSEVFTNVNRGVCLKSTLNGEVLQDGKTDEFIFSVGEIIEHLSRDSTLPKGTVILTGTPSGIGHGRKPPRYLKAGSDLQITISHGIGTLTNPVVASIKL</sequence>
<dbReference type="InterPro" id="IPR036663">
    <property type="entry name" value="Fumarylacetoacetase_C_sf"/>
</dbReference>
<dbReference type="GeneID" id="9675279"/>
<dbReference type="InterPro" id="IPR011234">
    <property type="entry name" value="Fumarylacetoacetase-like_C"/>
</dbReference>
<dbReference type="Pfam" id="PF01557">
    <property type="entry name" value="FAA_hydrolase"/>
    <property type="match status" value="1"/>
</dbReference>
<feature type="domain" description="Fumarylacetoacetase-like C-terminal" evidence="3">
    <location>
        <begin position="95"/>
        <end position="303"/>
    </location>
</feature>
<reference evidence="4 5" key="1">
    <citation type="journal article" date="2009" name="PLoS Genet.">
        <title>The genome of Nectria haematococca: contribution of supernumerary chromosomes to gene expansion.</title>
        <authorList>
            <person name="Coleman J.J."/>
            <person name="Rounsley S.D."/>
            <person name="Rodriguez-Carres M."/>
            <person name="Kuo A."/>
            <person name="Wasmann C.C."/>
            <person name="Grimwood J."/>
            <person name="Schmutz J."/>
            <person name="Taga M."/>
            <person name="White G.J."/>
            <person name="Zhou S."/>
            <person name="Schwartz D.C."/>
            <person name="Freitag M."/>
            <person name="Ma L.J."/>
            <person name="Danchin E.G."/>
            <person name="Henrissat B."/>
            <person name="Coutinho P.M."/>
            <person name="Nelson D.R."/>
            <person name="Straney D."/>
            <person name="Napoli C.A."/>
            <person name="Barker B.M."/>
            <person name="Gribskov M."/>
            <person name="Rep M."/>
            <person name="Kroken S."/>
            <person name="Molnar I."/>
            <person name="Rensing C."/>
            <person name="Kennell J.C."/>
            <person name="Zamora J."/>
            <person name="Farman M.L."/>
            <person name="Selker E.U."/>
            <person name="Salamov A."/>
            <person name="Shapiro H."/>
            <person name="Pangilinan J."/>
            <person name="Lindquist E."/>
            <person name="Lamers C."/>
            <person name="Grigoriev I.V."/>
            <person name="Geiser D.M."/>
            <person name="Covert S.F."/>
            <person name="Temporini E."/>
            <person name="Vanetten H.D."/>
        </authorList>
    </citation>
    <scope>NUCLEOTIDE SEQUENCE [LARGE SCALE GENOMIC DNA]</scope>
    <source>
        <strain evidence="5">ATCC MYA-4622 / CBS 123669 / FGSC 9596 / NRRL 45880 / 77-13-4</strain>
    </source>
</reference>
<dbReference type="GO" id="GO:0050163">
    <property type="term" value="F:oxaloacetate tautomerase activity"/>
    <property type="evidence" value="ECO:0007669"/>
    <property type="project" value="UniProtKB-ARBA"/>
</dbReference>
<dbReference type="Gene3D" id="3.90.850.10">
    <property type="entry name" value="Fumarylacetoacetase-like, C-terminal domain"/>
    <property type="match status" value="1"/>
</dbReference>
<dbReference type="PANTHER" id="PTHR11820:SF7">
    <property type="entry name" value="ACYLPYRUVASE FAHD1, MITOCHONDRIAL"/>
    <property type="match status" value="1"/>
</dbReference>
<dbReference type="SUPFAM" id="SSF56529">
    <property type="entry name" value="FAH"/>
    <property type="match status" value="1"/>
</dbReference>
<dbReference type="GO" id="GO:0046872">
    <property type="term" value="F:metal ion binding"/>
    <property type="evidence" value="ECO:0007669"/>
    <property type="project" value="UniProtKB-KW"/>
</dbReference>
<dbReference type="InParanoid" id="C7Z3F9"/>
<dbReference type="OrthoDB" id="411064at2759"/>
<proteinExistence type="inferred from homology"/>
<dbReference type="HOGENOM" id="CLU_028458_2_1_1"/>
<dbReference type="STRING" id="660122.C7Z3F9"/>